<sequence length="561" mass="64882">MTESSSTDEFYPNTLIVKEISSFIDNEQYDQAYNYLIALTDQQIYDGTWDLCTYLFYLGEKSTDKLCNENEIYAQDALKYVAEHGNPREMLIIMLEQSDKFITDEAFLFHMKLFLLILKRLPIKPSLINSLRDILTLLQCHLHTLEIPAINHDFAGKDLLVFNHDHRINRLLKLTQACVEFFCELRDYFSTTTVIDIRSMLTKSLITLLQDPLIALSYEPINSQESSSYTSIRPLLDCLFTLTPNPIRIIDKDEQQSTLVYLLLTKDDNFNRLPCVYSPSYYLFLSIPFILQLSQDRERVMLTEKACALSSSVCSRLAAGKEFDQSMLDNNQLHDLIDTLKIVLVQSPARQYASLTIGAYRSLFQAFTPLGRYHFLRQQLAKTSHREDSYRTFLCTLFKDEFLSDYRSGSSEIYKGALLFQLLDYLCRLPNGVESDLLEIYDCLCSSLNLIRFIGLVDKQRVNRTLLWSERLKTLNETFIKPLRKSIQLARAHYKLEIRNKNDNNNQQVQQPVDTEILVDNMPLAMPNKQEQLETLHTAVTKFDVLDCILGSLSDTFAGEL</sequence>
<dbReference type="Proteomes" id="UP000663828">
    <property type="component" value="Unassembled WGS sequence"/>
</dbReference>
<dbReference type="PANTHER" id="PTHR15430:SF1">
    <property type="entry name" value="GLOMULIN"/>
    <property type="match status" value="1"/>
</dbReference>
<organism evidence="1 2">
    <name type="scientific">Adineta ricciae</name>
    <name type="common">Rotifer</name>
    <dbReference type="NCBI Taxonomy" id="249248"/>
    <lineage>
        <taxon>Eukaryota</taxon>
        <taxon>Metazoa</taxon>
        <taxon>Spiralia</taxon>
        <taxon>Gnathifera</taxon>
        <taxon>Rotifera</taxon>
        <taxon>Eurotatoria</taxon>
        <taxon>Bdelloidea</taxon>
        <taxon>Adinetida</taxon>
        <taxon>Adinetidae</taxon>
        <taxon>Adineta</taxon>
    </lineage>
</organism>
<evidence type="ECO:0008006" key="3">
    <source>
        <dbReference type="Google" id="ProtNLM"/>
    </source>
</evidence>
<dbReference type="AlphaFoldDB" id="A0A814LK15"/>
<gene>
    <name evidence="1" type="ORF">XAT740_LOCUS16462</name>
</gene>
<evidence type="ECO:0000313" key="1">
    <source>
        <dbReference type="EMBL" id="CAF1064358.1"/>
    </source>
</evidence>
<keyword evidence="2" id="KW-1185">Reference proteome</keyword>
<dbReference type="PANTHER" id="PTHR15430">
    <property type="entry name" value="GLOMULIN"/>
    <property type="match status" value="1"/>
</dbReference>
<dbReference type="EMBL" id="CAJNOR010001049">
    <property type="protein sequence ID" value="CAF1064358.1"/>
    <property type="molecule type" value="Genomic_DNA"/>
</dbReference>
<reference evidence="1" key="1">
    <citation type="submission" date="2021-02" db="EMBL/GenBank/DDBJ databases">
        <authorList>
            <person name="Nowell W R."/>
        </authorList>
    </citation>
    <scope>NUCLEOTIDE SEQUENCE</scope>
</reference>
<comment type="caution">
    <text evidence="1">The sequence shown here is derived from an EMBL/GenBank/DDBJ whole genome shotgun (WGS) entry which is preliminary data.</text>
</comment>
<accession>A0A814LK15</accession>
<proteinExistence type="predicted"/>
<dbReference type="InterPro" id="IPR019516">
    <property type="entry name" value="Glomulin/ALF4"/>
</dbReference>
<evidence type="ECO:0000313" key="2">
    <source>
        <dbReference type="Proteomes" id="UP000663828"/>
    </source>
</evidence>
<protein>
    <recommendedName>
        <fullName evidence="3">Glomulin-like protein</fullName>
    </recommendedName>
</protein>
<dbReference type="GO" id="GO:0005737">
    <property type="term" value="C:cytoplasm"/>
    <property type="evidence" value="ECO:0007669"/>
    <property type="project" value="TreeGrafter"/>
</dbReference>
<dbReference type="GO" id="GO:0055105">
    <property type="term" value="F:ubiquitin-protein transferase inhibitor activity"/>
    <property type="evidence" value="ECO:0007669"/>
    <property type="project" value="TreeGrafter"/>
</dbReference>
<name>A0A814LK15_ADIRI</name>